<gene>
    <name evidence="2" type="ORF">JR347_14025</name>
</gene>
<dbReference type="RefSeq" id="WP_205721219.1">
    <property type="nucleotide sequence ID" value="NZ_CP070608.1"/>
</dbReference>
<keyword evidence="3" id="KW-1185">Reference proteome</keyword>
<evidence type="ECO:0000313" key="2">
    <source>
        <dbReference type="EMBL" id="QSE96705.1"/>
    </source>
</evidence>
<dbReference type="PANTHER" id="PTHR43737">
    <property type="entry name" value="BLL7424 PROTEIN"/>
    <property type="match status" value="1"/>
</dbReference>
<dbReference type="KEGG" id="fuv:JR347_14025"/>
<proteinExistence type="predicted"/>
<evidence type="ECO:0000313" key="3">
    <source>
        <dbReference type="Proteomes" id="UP000662783"/>
    </source>
</evidence>
<dbReference type="InterPro" id="IPR010869">
    <property type="entry name" value="DUF1501"/>
</dbReference>
<dbReference type="NCBIfam" id="TIGR04183">
    <property type="entry name" value="Por_Secre_tail"/>
    <property type="match status" value="1"/>
</dbReference>
<dbReference type="Pfam" id="PF18962">
    <property type="entry name" value="Por_Secre_tail"/>
    <property type="match status" value="1"/>
</dbReference>
<protein>
    <submittedName>
        <fullName evidence="2">DUF1501 domain-containing protein</fullName>
    </submittedName>
</protein>
<dbReference type="InterPro" id="IPR017850">
    <property type="entry name" value="Alkaline_phosphatase_core_sf"/>
</dbReference>
<dbReference type="EMBL" id="CP070608">
    <property type="protein sequence ID" value="QSE96705.1"/>
    <property type="molecule type" value="Genomic_DNA"/>
</dbReference>
<sequence>MRRRDFLKKIPIAAGASLTLNSIPVRVMAEKGHFLRLAESSTNDRVLIILQLHGGNDGLNTLIPVDQYDLYYSRRANIAIPARNSVRKYIPLDSTLPLEDQVGLHPDMIDAKDLYDRGRMGIVQGVSYPNNNGSHFRGRDIWHMGGGPDDYYSSGWVGRYLQQEISPQIYPDDFPNSNCPDPLAIEMGSDVSLVFHQPGNIPTSISLAGTPDSFANLVENLEGFDDQLIDPRGKPPTNLDNTPYGKEMNWILGLEDKSEDYAARLKAVYDASSASSVTYPEVYPFNAPTGSLRNPLSSQLQIVARLLAGGGAGQGVGTKVFMLRIGGFDTHAGQVEGYDPTMGAHATKLYHISAAMKAFQNDLKARGLEDRVLTVTTSEFGRRIDSNGSFGTDHGTGGPMMIFGKGVNPGITGTNQDLSNRERNVQMQYDYRQVYANILKDWMQVDEEVIANDIFFGNFIDGPKEDGGFYEPLPVAVEQITSTEGFFKDRFKINKIYPNPAAGKTNISYFINTENQVNIQLFDLRGRLIKVLINERKTAGEHNQQLDLRGIESGTYILKLESGLLKESMKLIIRE</sequence>
<dbReference type="Proteomes" id="UP000662783">
    <property type="component" value="Chromosome"/>
</dbReference>
<reference evidence="2" key="1">
    <citation type="submission" date="2021-02" db="EMBL/GenBank/DDBJ databases">
        <title>Fulvivirga sp. S481 isolated from sea water.</title>
        <authorList>
            <person name="Bae S.S."/>
            <person name="Baek K."/>
        </authorList>
    </citation>
    <scope>NUCLEOTIDE SEQUENCE</scope>
    <source>
        <strain evidence="2">S481</strain>
    </source>
</reference>
<evidence type="ECO:0000259" key="1">
    <source>
        <dbReference type="Pfam" id="PF18962"/>
    </source>
</evidence>
<dbReference type="SUPFAM" id="SSF53649">
    <property type="entry name" value="Alkaline phosphatase-like"/>
    <property type="match status" value="1"/>
</dbReference>
<accession>A0A974WEZ0</accession>
<dbReference type="Pfam" id="PF07394">
    <property type="entry name" value="DUF1501"/>
    <property type="match status" value="1"/>
</dbReference>
<dbReference type="InterPro" id="IPR026444">
    <property type="entry name" value="Secre_tail"/>
</dbReference>
<dbReference type="AlphaFoldDB" id="A0A974WEZ0"/>
<feature type="domain" description="Secretion system C-terminal sorting" evidence="1">
    <location>
        <begin position="496"/>
        <end position="573"/>
    </location>
</feature>
<dbReference type="PANTHER" id="PTHR43737:SF1">
    <property type="entry name" value="DUF1501 DOMAIN-CONTAINING PROTEIN"/>
    <property type="match status" value="1"/>
</dbReference>
<name>A0A974WEZ0_9BACT</name>
<organism evidence="2 3">
    <name type="scientific">Fulvivirga lutea</name>
    <dbReference type="NCBI Taxonomy" id="2810512"/>
    <lineage>
        <taxon>Bacteria</taxon>
        <taxon>Pseudomonadati</taxon>
        <taxon>Bacteroidota</taxon>
        <taxon>Cytophagia</taxon>
        <taxon>Cytophagales</taxon>
        <taxon>Fulvivirgaceae</taxon>
        <taxon>Fulvivirga</taxon>
    </lineage>
</organism>